<evidence type="ECO:0000256" key="1">
    <source>
        <dbReference type="ARBA" id="ARBA00006987"/>
    </source>
</evidence>
<dbReference type="Gene3D" id="3.40.190.150">
    <property type="entry name" value="Bordetella uptake gene, domain 1"/>
    <property type="match status" value="1"/>
</dbReference>
<dbReference type="PANTHER" id="PTHR42928:SF5">
    <property type="entry name" value="BLR1237 PROTEIN"/>
    <property type="match status" value="1"/>
</dbReference>
<dbReference type="Proteomes" id="UP000322110">
    <property type="component" value="Unassembled WGS sequence"/>
</dbReference>
<accession>A0A5B2TEI6</accession>
<dbReference type="AlphaFoldDB" id="A0A5B2TEI6"/>
<dbReference type="EMBL" id="VUKA01000005">
    <property type="protein sequence ID" value="KAA2212881.1"/>
    <property type="molecule type" value="Genomic_DNA"/>
</dbReference>
<feature type="signal peptide" evidence="2">
    <location>
        <begin position="1"/>
        <end position="22"/>
    </location>
</feature>
<dbReference type="Gene3D" id="3.40.190.10">
    <property type="entry name" value="Periplasmic binding protein-like II"/>
    <property type="match status" value="1"/>
</dbReference>
<keyword evidence="2" id="KW-0732">Signal</keyword>
<evidence type="ECO:0000313" key="3">
    <source>
        <dbReference type="EMBL" id="KAA2212881.1"/>
    </source>
</evidence>
<dbReference type="InterPro" id="IPR005064">
    <property type="entry name" value="BUG"/>
</dbReference>
<dbReference type="InterPro" id="IPR006311">
    <property type="entry name" value="TAT_signal"/>
</dbReference>
<sequence>MKNLTRRAALAAPLAAPLAALALAGATRGARANSAAWPQRPVTLVVPFPPGGSNDVVARLLAQQMSNSLGQPFVVENRPGANGNIGAAQVARAAPDGYTLLVSGNGQNAMNHGLYRQMPYDSRTAFTHVAQFASVANALLVTQDFPARSLADLIRMAKEKPGTISFASPGSGSSGHLAMSMLTRAAGIELMHVPYRGAAPAITDVIAGQVPLVMINVDIPLPHVRSGRLRVLAVTSESRNALYPDAPTVAESGFPGFSASGWMGLSAPAGLPADIAAKLAGAVAEALRDGQIRERFAAGGYIIGERGPEDYARFIDAEITKWSGVTRDLGVTLD</sequence>
<keyword evidence="4" id="KW-1185">Reference proteome</keyword>
<proteinExistence type="inferred from homology"/>
<protein>
    <submittedName>
        <fullName evidence="3">Tripartite tricarboxylate transporter substrate binding protein</fullName>
    </submittedName>
</protein>
<reference evidence="3 4" key="1">
    <citation type="journal article" date="2015" name="Int. J. Syst. Evol. Microbiol.">
        <title>Roseomonas oryzae sp. nov., isolated from paddy rhizosphere soil.</title>
        <authorList>
            <person name="Ramaprasad E.V."/>
            <person name="Sasikala Ch."/>
            <person name="Ramana Ch.V."/>
        </authorList>
    </citation>
    <scope>NUCLEOTIDE SEQUENCE [LARGE SCALE GENOMIC DNA]</scope>
    <source>
        <strain evidence="3 4">KCTC 42542</strain>
    </source>
</reference>
<dbReference type="OrthoDB" id="7375033at2"/>
<evidence type="ECO:0000313" key="4">
    <source>
        <dbReference type="Proteomes" id="UP000322110"/>
    </source>
</evidence>
<dbReference type="SUPFAM" id="SSF53850">
    <property type="entry name" value="Periplasmic binding protein-like II"/>
    <property type="match status" value="1"/>
</dbReference>
<name>A0A5B2TEI6_9PROT</name>
<dbReference type="CDD" id="cd13578">
    <property type="entry name" value="PBP2_Bug27"/>
    <property type="match status" value="1"/>
</dbReference>
<comment type="similarity">
    <text evidence="1">Belongs to the UPF0065 (bug) family.</text>
</comment>
<evidence type="ECO:0000256" key="2">
    <source>
        <dbReference type="SAM" id="SignalP"/>
    </source>
</evidence>
<feature type="chain" id="PRO_5023029538" evidence="2">
    <location>
        <begin position="23"/>
        <end position="334"/>
    </location>
</feature>
<gene>
    <name evidence="3" type="ORF">F0Q34_12175</name>
</gene>
<dbReference type="RefSeq" id="WP_149812497.1">
    <property type="nucleotide sequence ID" value="NZ_VUKA01000005.1"/>
</dbReference>
<comment type="caution">
    <text evidence="3">The sequence shown here is derived from an EMBL/GenBank/DDBJ whole genome shotgun (WGS) entry which is preliminary data.</text>
</comment>
<dbReference type="InterPro" id="IPR042100">
    <property type="entry name" value="Bug_dom1"/>
</dbReference>
<dbReference type="Pfam" id="PF03401">
    <property type="entry name" value="TctC"/>
    <property type="match status" value="1"/>
</dbReference>
<dbReference type="PROSITE" id="PS51318">
    <property type="entry name" value="TAT"/>
    <property type="match status" value="1"/>
</dbReference>
<dbReference type="PIRSF" id="PIRSF017082">
    <property type="entry name" value="YflP"/>
    <property type="match status" value="1"/>
</dbReference>
<dbReference type="PANTHER" id="PTHR42928">
    <property type="entry name" value="TRICARBOXYLATE-BINDING PROTEIN"/>
    <property type="match status" value="1"/>
</dbReference>
<organism evidence="3 4">
    <name type="scientific">Teichococcus oryzae</name>
    <dbReference type="NCBI Taxonomy" id="1608942"/>
    <lineage>
        <taxon>Bacteria</taxon>
        <taxon>Pseudomonadati</taxon>
        <taxon>Pseudomonadota</taxon>
        <taxon>Alphaproteobacteria</taxon>
        <taxon>Acetobacterales</taxon>
        <taxon>Roseomonadaceae</taxon>
        <taxon>Roseomonas</taxon>
    </lineage>
</organism>